<dbReference type="AlphaFoldDB" id="D5XF52"/>
<dbReference type="eggNOG" id="COG0846">
    <property type="taxonomic scope" value="Bacteria"/>
</dbReference>
<dbReference type="KEGG" id="tjr:TherJR_1416"/>
<proteinExistence type="predicted"/>
<reference evidence="1 2" key="1">
    <citation type="submission" date="2010-05" db="EMBL/GenBank/DDBJ databases">
        <title>Complete sequence of Thermincola sp. JR.</title>
        <authorList>
            <consortium name="US DOE Joint Genome Institute"/>
            <person name="Lucas S."/>
            <person name="Copeland A."/>
            <person name="Lapidus A."/>
            <person name="Cheng J.-F."/>
            <person name="Bruce D."/>
            <person name="Goodwin L."/>
            <person name="Pitluck S."/>
            <person name="Chertkov O."/>
            <person name="Detter J.C."/>
            <person name="Han C."/>
            <person name="Tapia R."/>
            <person name="Land M."/>
            <person name="Hauser L."/>
            <person name="Kyrpides N."/>
            <person name="Mikhailova N."/>
            <person name="Hazen T.C."/>
            <person name="Woyke T."/>
        </authorList>
    </citation>
    <scope>NUCLEOTIDE SEQUENCE [LARGE SCALE GENOMIC DNA]</scope>
    <source>
        <strain evidence="1 2">JR</strain>
    </source>
</reference>
<dbReference type="InterPro" id="IPR029035">
    <property type="entry name" value="DHS-like_NAD/FAD-binding_dom"/>
</dbReference>
<evidence type="ECO:0000313" key="1">
    <source>
        <dbReference type="EMBL" id="ADG82273.1"/>
    </source>
</evidence>
<name>D5XF52_THEPJ</name>
<dbReference type="Pfam" id="PF13289">
    <property type="entry name" value="SIR2_2"/>
    <property type="match status" value="1"/>
</dbReference>
<dbReference type="STRING" id="635013.TherJR_1416"/>
<accession>D5XF52</accession>
<dbReference type="EMBL" id="CP002028">
    <property type="protein sequence ID" value="ADG82273.1"/>
    <property type="molecule type" value="Genomic_DNA"/>
</dbReference>
<sequence>MFDLYVVGAGFSAASGAPRETEILPRIFSQPKNKPLAKILTEVLYPDTADWPAKVSFQEVISRLDLIRYYRPYPNIDYNLIDQCENRLMQEMVWILHPDNTGLNQDLYRLFVHDLAGNADFLSFNYDLVLEQALADLGETIDLHLDLTDHPVSVSREANPSRTLLKLHGSINLKFCPQCKTIFRFMHINAKDQYCLDCGSLLNYFLVAPTLFKAYELPAIRDIWYAALIRLIRSEQISFIGYSLPDSDLLTYQMLDTAFRMNGKKQRVYLVNGPHFNPVKFINIYGKNLINTKFYFEEWVEKHKEGLNH</sequence>
<organism evidence="1 2">
    <name type="scientific">Thermincola potens (strain JR)</name>
    <dbReference type="NCBI Taxonomy" id="635013"/>
    <lineage>
        <taxon>Bacteria</taxon>
        <taxon>Bacillati</taxon>
        <taxon>Bacillota</taxon>
        <taxon>Clostridia</taxon>
        <taxon>Eubacteriales</taxon>
        <taxon>Thermincolaceae</taxon>
        <taxon>Thermincola</taxon>
    </lineage>
</organism>
<gene>
    <name evidence="1" type="ordered locus">TherJR_1416</name>
</gene>
<dbReference type="OrthoDB" id="7054911at2"/>
<protein>
    <submittedName>
        <fullName evidence="1">Uncharacterized protein</fullName>
    </submittedName>
</protein>
<evidence type="ECO:0000313" key="2">
    <source>
        <dbReference type="Proteomes" id="UP000002377"/>
    </source>
</evidence>
<dbReference type="HOGENOM" id="CLU_060310_0_0_9"/>
<dbReference type="Proteomes" id="UP000002377">
    <property type="component" value="Chromosome"/>
</dbReference>
<dbReference type="RefSeq" id="WP_013120290.1">
    <property type="nucleotide sequence ID" value="NC_014152.1"/>
</dbReference>
<keyword evidence="2" id="KW-1185">Reference proteome</keyword>
<dbReference type="SUPFAM" id="SSF52467">
    <property type="entry name" value="DHS-like NAD/FAD-binding domain"/>
    <property type="match status" value="1"/>
</dbReference>